<evidence type="ECO:0000313" key="1">
    <source>
        <dbReference type="EMBL" id="OHV96192.1"/>
    </source>
</evidence>
<accession>A0A1S1U6T3</accession>
<comment type="caution">
    <text evidence="1">The sequence shown here is derived from an EMBL/GenBank/DDBJ whole genome shotgun (WGS) entry which is preliminary data.</text>
</comment>
<dbReference type="Proteomes" id="UP000179840">
    <property type="component" value="Unassembled WGS sequence"/>
</dbReference>
<gene>
    <name evidence="1" type="ORF">AKG95_15395</name>
</gene>
<dbReference type="RefSeq" id="WP_071077678.1">
    <property type="nucleotide sequence ID" value="NZ_LFKP01000008.1"/>
</dbReference>
<proteinExistence type="predicted"/>
<dbReference type="AlphaFoldDB" id="A0A1S1U6T3"/>
<sequence length="988" mass="100998">MSAIVGTRDKRLQASAERFSSTADGKAILMSGATPVFRVDSSGAGSPASIAITAKPVNVVGDIVFTVSAGTTLVIDGNVATVNFAGMTTDTVTVQARIREFDVDYIANYIISKVFDGVRGDTGLAGLNTGQAFAYKRAAAAPTDSPGDVIFTFATGSITTPAGNDLANGWSKNIPAGSAPLYVRVAAASSRNATDNIVANEWSSAVLLVRDGATGADGTNTAQAFAYKRAASAPVDSPGEVVYTFSSAAITTPVDNDLANGWTKTIPAGTAPLYVRVAAASSRSATDAIAANEWTAAVLLAQDGTPGQNGVNVAPVRIYQRAAVNVAPELPSAACTFTFATGVLTGLSNGWSTQVPTAGGAYLFTSGATAASIAATDDIPAAEWAAATRMAADGAVGLDGLNVAPVRIYQRGATSIAPELPSAACTFTFSTGALAGLNNGWSTQVPTAGGAYLFTSGATAASRTATDDIAPGEWTAAARLAADGVTTYTWVKYGDTAAGGGFSDSPVGMSYIGLAYNKATAVEGDNPADYAWSLIKGGAGAKGDPGVDGKTTYTWIKYADNADGTGLYDSPRDSTMYLGLAVNKISAVPSTNKADYAWSKFRGGQGVAGPSGQRGTVTVTAPGYSTWSDDSAVYELGHAGYGAPINRDVVTLYDATHAVTKFFVDGAWLEAGMVLNGNLLVPGTVAAGALAVDNLAAITAILGNVRAGDLYGTTLHGGEGYPTNAYKFPSNGGLGFHLSSAGLLLGNYSLGKYIEMRSDGFVAMPGLKIEGGRATFSGNFVSGTAPGFRIEMGPDDPVYAMWAGSGTKTDTNAIFYLKKSGAGYFGGSLSAGTLRTAVTNPSVGPSQQVVSGPFGSNGGAITVIGSIAFSSQERSYNHNYSAGAGTTSCSFTLFRKLGNDPEVQIHTFYAGGYSYFDNYNTTDELSSGTIAVNGSFTFVDPVSSTAPRTYRLVSALTYQELVPTRKIAGGTGFAGGDVSQRLTIVTTE</sequence>
<name>A0A1S1U6T3_9BURK</name>
<organism evidence="1 2">
    <name type="scientific">Janthinobacterium lividum</name>
    <dbReference type="NCBI Taxonomy" id="29581"/>
    <lineage>
        <taxon>Bacteria</taxon>
        <taxon>Pseudomonadati</taxon>
        <taxon>Pseudomonadota</taxon>
        <taxon>Betaproteobacteria</taxon>
        <taxon>Burkholderiales</taxon>
        <taxon>Oxalobacteraceae</taxon>
        <taxon>Janthinobacterium</taxon>
    </lineage>
</organism>
<reference evidence="1 2" key="1">
    <citation type="submission" date="2015-06" db="EMBL/GenBank/DDBJ databases">
        <title>Draft genome sequencing of a biphenyl-degrading bacterium, Janthinobacterium lividum MEG1.</title>
        <authorList>
            <person name="Shimodaira J."/>
            <person name="Hatta T."/>
        </authorList>
    </citation>
    <scope>NUCLEOTIDE SEQUENCE [LARGE SCALE GENOMIC DNA]</scope>
    <source>
        <strain evidence="1 2">MEG1</strain>
    </source>
</reference>
<protein>
    <submittedName>
        <fullName evidence="1">Uncharacterized protein</fullName>
    </submittedName>
</protein>
<dbReference type="EMBL" id="LFKP01000008">
    <property type="protein sequence ID" value="OHV96192.1"/>
    <property type="molecule type" value="Genomic_DNA"/>
</dbReference>
<evidence type="ECO:0000313" key="2">
    <source>
        <dbReference type="Proteomes" id="UP000179840"/>
    </source>
</evidence>